<organism evidence="1">
    <name type="scientific">Salix viminalis</name>
    <name type="common">Common osier</name>
    <name type="synonym">Basket willow</name>
    <dbReference type="NCBI Taxonomy" id="40686"/>
    <lineage>
        <taxon>Eukaryota</taxon>
        <taxon>Viridiplantae</taxon>
        <taxon>Streptophyta</taxon>
        <taxon>Embryophyta</taxon>
        <taxon>Tracheophyta</taxon>
        <taxon>Spermatophyta</taxon>
        <taxon>Magnoliopsida</taxon>
        <taxon>eudicotyledons</taxon>
        <taxon>Gunneridae</taxon>
        <taxon>Pentapetalae</taxon>
        <taxon>rosids</taxon>
        <taxon>fabids</taxon>
        <taxon>Malpighiales</taxon>
        <taxon>Salicaceae</taxon>
        <taxon>Saliceae</taxon>
        <taxon>Salix</taxon>
    </lineage>
</organism>
<proteinExistence type="predicted"/>
<evidence type="ECO:0000313" key="1">
    <source>
        <dbReference type="EMBL" id="VFU32229.1"/>
    </source>
</evidence>
<sequence length="70" mass="7946">MGCQDHGIVCDGSKEITELQQELYRRTLSQKLNWHATAVLQGTLIGQNTSNEEEADINANQDRLSRFLKK</sequence>
<gene>
    <name evidence="1" type="ORF">SVIM_LOCUS140048</name>
</gene>
<accession>A0A6N2LA68</accession>
<dbReference type="AlphaFoldDB" id="A0A6N2LA68"/>
<name>A0A6N2LA68_SALVM</name>
<reference evidence="1" key="1">
    <citation type="submission" date="2019-03" db="EMBL/GenBank/DDBJ databases">
        <authorList>
            <person name="Mank J."/>
            <person name="Almeida P."/>
        </authorList>
    </citation>
    <scope>NUCLEOTIDE SEQUENCE</scope>
    <source>
        <strain evidence="1">78183</strain>
    </source>
</reference>
<dbReference type="EMBL" id="CAADRP010000779">
    <property type="protein sequence ID" value="VFU32229.1"/>
    <property type="molecule type" value="Genomic_DNA"/>
</dbReference>
<protein>
    <submittedName>
        <fullName evidence="1">Uncharacterized protein</fullName>
    </submittedName>
</protein>